<dbReference type="EMBL" id="JACHWQ010000001">
    <property type="protein sequence ID" value="MBB2975033.1"/>
    <property type="molecule type" value="Genomic_DNA"/>
</dbReference>
<sequence>MKSRLIASLVVSAAVVVGTTGCSMITPASTTVPYSPSDGINIPNESGPVEIRNVLIVTNEEGTEGNLVAALVNTSDQAQTVTLDIGEAGSSNTQRLRIPAGSNVSLGAEGTAPLLLTDLDTAAGATLPITFQSGTSTGITVDIPVLNGDLSYLSDLVP</sequence>
<comment type="caution">
    <text evidence="1">The sequence shown here is derived from an EMBL/GenBank/DDBJ whole genome shotgun (WGS) entry which is preliminary data.</text>
</comment>
<evidence type="ECO:0000313" key="2">
    <source>
        <dbReference type="Proteomes" id="UP000529310"/>
    </source>
</evidence>
<dbReference type="RefSeq" id="WP_165141949.1">
    <property type="nucleotide sequence ID" value="NZ_CP049255.1"/>
</dbReference>
<dbReference type="InterPro" id="IPR036182">
    <property type="entry name" value="PCuAC_sf"/>
</dbReference>
<dbReference type="PROSITE" id="PS51257">
    <property type="entry name" value="PROKAR_LIPOPROTEIN"/>
    <property type="match status" value="1"/>
</dbReference>
<organism evidence="1 2">
    <name type="scientific">Microbacterium endophyticum</name>
    <dbReference type="NCBI Taxonomy" id="1526412"/>
    <lineage>
        <taxon>Bacteria</taxon>
        <taxon>Bacillati</taxon>
        <taxon>Actinomycetota</taxon>
        <taxon>Actinomycetes</taxon>
        <taxon>Micrococcales</taxon>
        <taxon>Microbacteriaceae</taxon>
        <taxon>Microbacterium</taxon>
    </lineage>
</organism>
<protein>
    <recommendedName>
        <fullName evidence="3">DNA modification methylase</fullName>
    </recommendedName>
</protein>
<evidence type="ECO:0008006" key="3">
    <source>
        <dbReference type="Google" id="ProtNLM"/>
    </source>
</evidence>
<dbReference type="Proteomes" id="UP000529310">
    <property type="component" value="Unassembled WGS sequence"/>
</dbReference>
<gene>
    <name evidence="1" type="ORF">FHX49_000574</name>
</gene>
<name>A0A7W4V2M9_9MICO</name>
<reference evidence="1 2" key="1">
    <citation type="submission" date="2020-08" db="EMBL/GenBank/DDBJ databases">
        <title>Sequencing the genomes of 1000 actinobacteria strains.</title>
        <authorList>
            <person name="Klenk H.-P."/>
        </authorList>
    </citation>
    <scope>NUCLEOTIDE SEQUENCE [LARGE SCALE GENOMIC DNA]</scope>
    <source>
        <strain evidence="1 2">DSM 27099</strain>
    </source>
</reference>
<evidence type="ECO:0000313" key="1">
    <source>
        <dbReference type="EMBL" id="MBB2975033.1"/>
    </source>
</evidence>
<dbReference type="AlphaFoldDB" id="A0A7W4V2M9"/>
<keyword evidence="2" id="KW-1185">Reference proteome</keyword>
<accession>A0A7W4V2M9</accession>
<dbReference type="Gene3D" id="2.60.40.1890">
    <property type="entry name" value="PCu(A)C copper chaperone"/>
    <property type="match status" value="1"/>
</dbReference>
<proteinExistence type="predicted"/>